<feature type="transmembrane region" description="Helical" evidence="7">
    <location>
        <begin position="42"/>
        <end position="58"/>
    </location>
</feature>
<evidence type="ECO:0000256" key="7">
    <source>
        <dbReference type="SAM" id="Phobius"/>
    </source>
</evidence>
<reference evidence="8" key="1">
    <citation type="submission" date="2018-05" db="EMBL/GenBank/DDBJ databases">
        <authorList>
            <person name="Lanie J.A."/>
            <person name="Ng W.-L."/>
            <person name="Kazmierczak K.M."/>
            <person name="Andrzejewski T.M."/>
            <person name="Davidsen T.M."/>
            <person name="Wayne K.J."/>
            <person name="Tettelin H."/>
            <person name="Glass J.I."/>
            <person name="Rusch D."/>
            <person name="Podicherti R."/>
            <person name="Tsui H.-C.T."/>
            <person name="Winkler M.E."/>
        </authorList>
    </citation>
    <scope>NUCLEOTIDE SEQUENCE</scope>
</reference>
<dbReference type="Pfam" id="PF13440">
    <property type="entry name" value="Polysacc_synt_3"/>
    <property type="match status" value="1"/>
</dbReference>
<comment type="subcellular location">
    <subcellularLocation>
        <location evidence="1">Cell membrane</location>
        <topology evidence="1">Multi-pass membrane protein</topology>
    </subcellularLocation>
</comment>
<dbReference type="InterPro" id="IPR050833">
    <property type="entry name" value="Poly_Biosynth_Transport"/>
</dbReference>
<name>A0A382M598_9ZZZZ</name>
<proteinExistence type="inferred from homology"/>
<dbReference type="EMBL" id="UINC01090700">
    <property type="protein sequence ID" value="SVC42877.1"/>
    <property type="molecule type" value="Genomic_DNA"/>
</dbReference>
<gene>
    <name evidence="8" type="ORF">METZ01_LOCUS295731</name>
</gene>
<evidence type="ECO:0000256" key="6">
    <source>
        <dbReference type="ARBA" id="ARBA00023136"/>
    </source>
</evidence>
<evidence type="ECO:0000256" key="3">
    <source>
        <dbReference type="ARBA" id="ARBA00022475"/>
    </source>
</evidence>
<feature type="transmembrane region" description="Helical" evidence="7">
    <location>
        <begin position="118"/>
        <end position="138"/>
    </location>
</feature>
<dbReference type="GO" id="GO:0005886">
    <property type="term" value="C:plasma membrane"/>
    <property type="evidence" value="ECO:0007669"/>
    <property type="project" value="UniProtKB-SubCell"/>
</dbReference>
<evidence type="ECO:0000256" key="1">
    <source>
        <dbReference type="ARBA" id="ARBA00004651"/>
    </source>
</evidence>
<sequence length="165" mass="17941">MTAGSSLIRQLIAGASIVSVFTGLSFVMGLFVQIFLARRLSVVDFGLFGFAWMIVRFFQNLANLHADKLIIVESEDSEAVFCTSVTLELIAATVITLSVFVAAPQIVGALGSETNPNYVRVLALTCLAIPFTRIRALYERRLEFTRARLPLLVGELLGALMAIAT</sequence>
<evidence type="ECO:0000313" key="8">
    <source>
        <dbReference type="EMBL" id="SVC42877.1"/>
    </source>
</evidence>
<comment type="similarity">
    <text evidence="2">Belongs to the polysaccharide synthase family.</text>
</comment>
<keyword evidence="3" id="KW-1003">Cell membrane</keyword>
<evidence type="ECO:0008006" key="9">
    <source>
        <dbReference type="Google" id="ProtNLM"/>
    </source>
</evidence>
<feature type="transmembrane region" description="Helical" evidence="7">
    <location>
        <begin position="79"/>
        <end position="106"/>
    </location>
</feature>
<organism evidence="8">
    <name type="scientific">marine metagenome</name>
    <dbReference type="NCBI Taxonomy" id="408172"/>
    <lineage>
        <taxon>unclassified sequences</taxon>
        <taxon>metagenomes</taxon>
        <taxon>ecological metagenomes</taxon>
    </lineage>
</organism>
<dbReference type="AlphaFoldDB" id="A0A382M598"/>
<keyword evidence="6 7" id="KW-0472">Membrane</keyword>
<keyword evidence="5 7" id="KW-1133">Transmembrane helix</keyword>
<evidence type="ECO:0000256" key="2">
    <source>
        <dbReference type="ARBA" id="ARBA00007430"/>
    </source>
</evidence>
<feature type="transmembrane region" description="Helical" evidence="7">
    <location>
        <begin position="12"/>
        <end position="36"/>
    </location>
</feature>
<feature type="non-terminal residue" evidence="8">
    <location>
        <position position="165"/>
    </location>
</feature>
<keyword evidence="4 7" id="KW-0812">Transmembrane</keyword>
<protein>
    <recommendedName>
        <fullName evidence="9">Polysaccharide biosynthesis protein C-terminal domain-containing protein</fullName>
    </recommendedName>
</protein>
<evidence type="ECO:0000256" key="5">
    <source>
        <dbReference type="ARBA" id="ARBA00022989"/>
    </source>
</evidence>
<evidence type="ECO:0000256" key="4">
    <source>
        <dbReference type="ARBA" id="ARBA00022692"/>
    </source>
</evidence>
<dbReference type="PANTHER" id="PTHR30250">
    <property type="entry name" value="PST FAMILY PREDICTED COLANIC ACID TRANSPORTER"/>
    <property type="match status" value="1"/>
</dbReference>
<accession>A0A382M598</accession>
<dbReference type="PANTHER" id="PTHR30250:SF10">
    <property type="entry name" value="LIPOPOLYSACCHARIDE BIOSYNTHESIS PROTEIN WZXC"/>
    <property type="match status" value="1"/>
</dbReference>